<accession>A0ACB9M671</accession>
<keyword evidence="2" id="KW-1185">Reference proteome</keyword>
<reference evidence="2" key="1">
    <citation type="journal article" date="2023" name="Front. Plant Sci.">
        <title>Chromosomal-level genome assembly of Melastoma candidum provides insights into trichome evolution.</title>
        <authorList>
            <person name="Zhong Y."/>
            <person name="Wu W."/>
            <person name="Sun C."/>
            <person name="Zou P."/>
            <person name="Liu Y."/>
            <person name="Dai S."/>
            <person name="Zhou R."/>
        </authorList>
    </citation>
    <scope>NUCLEOTIDE SEQUENCE [LARGE SCALE GENOMIC DNA]</scope>
</reference>
<organism evidence="1 2">
    <name type="scientific">Melastoma candidum</name>
    <dbReference type="NCBI Taxonomy" id="119954"/>
    <lineage>
        <taxon>Eukaryota</taxon>
        <taxon>Viridiplantae</taxon>
        <taxon>Streptophyta</taxon>
        <taxon>Embryophyta</taxon>
        <taxon>Tracheophyta</taxon>
        <taxon>Spermatophyta</taxon>
        <taxon>Magnoliopsida</taxon>
        <taxon>eudicotyledons</taxon>
        <taxon>Gunneridae</taxon>
        <taxon>Pentapetalae</taxon>
        <taxon>rosids</taxon>
        <taxon>malvids</taxon>
        <taxon>Myrtales</taxon>
        <taxon>Melastomataceae</taxon>
        <taxon>Melastomatoideae</taxon>
        <taxon>Melastomateae</taxon>
        <taxon>Melastoma</taxon>
    </lineage>
</organism>
<protein>
    <submittedName>
        <fullName evidence="1">Uncharacterized protein</fullName>
    </submittedName>
</protein>
<dbReference type="Proteomes" id="UP001057402">
    <property type="component" value="Chromosome 10"/>
</dbReference>
<name>A0ACB9M671_9MYRT</name>
<gene>
    <name evidence="1" type="ORF">MLD38_033138</name>
</gene>
<sequence length="384" mass="41769">MEVLDEMTDKNKNHMTSAIAFVEGGVQDACDDACSICLEDFCDSDPSTVTSCKHEFHLQCILEWCQRSSQCPMCLQPISLKNPSSQELFEAVERERNIRNAPVRIPAIFHHPTLGDFELQNLPVGSNDPDLEERIIQHLAAAAAMGRANHLTRRDGYRGRSTGHGRPHFVFLSHPPNAPHPSSVSTSAAHDVGGSEHNNVTIPHPFAHVASDDDDSSHIFFQSGRVPSLASGSRVTSASRNRVVLSSRGSPTSPPVQDGAGPSDFQAFSESLKSKWNAVSLRYKESISKSTRGWRDRLFPRNASMVEEQDSENRRGDNGGVNQVSHLIENLELREDPVAGVTSASSDNSADILTQNSTNHQHTAQNSLVDGNSSATSPVSSISS</sequence>
<comment type="caution">
    <text evidence="1">The sequence shown here is derived from an EMBL/GenBank/DDBJ whole genome shotgun (WGS) entry which is preliminary data.</text>
</comment>
<dbReference type="EMBL" id="CM042889">
    <property type="protein sequence ID" value="KAI4319553.1"/>
    <property type="molecule type" value="Genomic_DNA"/>
</dbReference>
<evidence type="ECO:0000313" key="1">
    <source>
        <dbReference type="EMBL" id="KAI4319553.1"/>
    </source>
</evidence>
<proteinExistence type="predicted"/>
<evidence type="ECO:0000313" key="2">
    <source>
        <dbReference type="Proteomes" id="UP001057402"/>
    </source>
</evidence>